<dbReference type="PROSITE" id="PS01180">
    <property type="entry name" value="CUB"/>
    <property type="match status" value="6"/>
</dbReference>
<gene>
    <name evidence="7" type="ORF">HOLleu_32123</name>
</gene>
<proteinExistence type="predicted"/>
<dbReference type="InterPro" id="IPR035914">
    <property type="entry name" value="Sperma_CUB_dom_sf"/>
</dbReference>
<evidence type="ECO:0000313" key="8">
    <source>
        <dbReference type="Proteomes" id="UP001152320"/>
    </source>
</evidence>
<keyword evidence="8" id="KW-1185">Reference proteome</keyword>
<dbReference type="PANTHER" id="PTHR24251:SF37">
    <property type="entry name" value="CUB DOMAIN-CONTAINING PROTEIN"/>
    <property type="match status" value="1"/>
</dbReference>
<sequence>MASMPAILVFFLWLMVWRCALSSEDKTSTVYLEEGNTTTICSPGFPGNYPTNQYEEWNFYFANGFLLNFSHFSLESDFDFVFIHNGLNKNDRDVEQTLSGTFNTSMVYLYYRPYLRLIFISDDRVEDSGFCVDILATNATSLVHCAGSLIPVSEMCSSDVFCENKFDGEHCLIHLEDGDIEHITTPKFPNSYPPNHRKEWKLLSTTGFVLNFTNFSLEHNYDFLSIHNGKNTTVIETRKQLTGEFTNKAYVFDGPYLHLIFTSDELIQLSGFRVEILATNISSLVHCDGLVVPTFEMCNFHVFCDNALDEENCQIEEGDIEVITSPRFPENYLPNQEILWRLWSTTGYVLNFTDFKLGLYSDFLRIRNGKNITEINTTETLSTEFHTSISYVFAGPFLELLFFSDWIYQSSGFRIEVFAVNVTSLVYLEEGKIFRITSPNFPNDYPRKQKVAWRLLSKAGYVLNFTNFSLQYNHDFLYIHNGENATLIDSRKKISGSFDTSFAYVFSGPFLNVTFVSDDYKVSSGFSVDIVATNTTTLVHCEGLLVPKYEMCNFHVFCANAIDEENCSGLLDVDQLVTVPSFKFPNVYHAGKGYIYNEWRLSSRSGYLLNISALNTTHLDIENFMGQNKSYYKNRLDGSWKNGVSYVFEMFLLKIRIRLFRNQLTDEVGFHDSPSNGKYFGRTVPEHDLSVVILTTNVTSFIDCSRLCPNQTFFGPAGEIKTPQDLKLTINFNCLCEWNITVSHNTSVSLNITSMQLPCDLVNLEIVTPATNTLPDRTSGICGNESGLILSEGNTLILRLRISTGDDGQVFRAVYRQSAIPGCGILPFNNVSHVRHHACTASSAFIASANYPLQYEAGLDWFWYITTSPSTYIEIVFQEFDIQSRTAKCEEDYLEFTLQSSSVRLCNETMSEKDVSYFSDDNKLTIKLNSNPYSHGGRFLAVYYERIFDRAVQVIALQGNVTCMNISQGGIQNCYCLFNHPHRISWLNASVFCQRCGTGGYLTTIQSQREMDFLQQIILRTGDPTQSAYIGLTWSDKEKRHIWSSGYPLSFTDWRVSE</sequence>
<dbReference type="SUPFAM" id="SSF56436">
    <property type="entry name" value="C-type lectin-like"/>
    <property type="match status" value="1"/>
</dbReference>
<comment type="caution">
    <text evidence="7">The sequence shown here is derived from an EMBL/GenBank/DDBJ whole genome shotgun (WGS) entry which is preliminary data.</text>
</comment>
<feature type="domain" description="CUB" evidence="5">
    <location>
        <begin position="704"/>
        <end position="818"/>
    </location>
</feature>
<protein>
    <submittedName>
        <fullName evidence="7">Cubilin</fullName>
    </submittedName>
</protein>
<dbReference type="Proteomes" id="UP001152320">
    <property type="component" value="Chromosome 16"/>
</dbReference>
<feature type="domain" description="CUB" evidence="5">
    <location>
        <begin position="171"/>
        <end position="279"/>
    </location>
</feature>
<comment type="caution">
    <text evidence="3">Lacks conserved residue(s) required for the propagation of feature annotation.</text>
</comment>
<dbReference type="Gene3D" id="2.60.120.290">
    <property type="entry name" value="Spermadhesin, CUB domain"/>
    <property type="match status" value="6"/>
</dbReference>
<keyword evidence="4" id="KW-0732">Signal</keyword>
<dbReference type="InterPro" id="IPR000859">
    <property type="entry name" value="CUB_dom"/>
</dbReference>
<dbReference type="SMART" id="SM00042">
    <property type="entry name" value="CUB"/>
    <property type="match status" value="6"/>
</dbReference>
<feature type="signal peptide" evidence="4">
    <location>
        <begin position="1"/>
        <end position="22"/>
    </location>
</feature>
<evidence type="ECO:0000256" key="4">
    <source>
        <dbReference type="SAM" id="SignalP"/>
    </source>
</evidence>
<reference evidence="7" key="1">
    <citation type="submission" date="2021-10" db="EMBL/GenBank/DDBJ databases">
        <title>Tropical sea cucumber genome reveals ecological adaptation and Cuvierian tubules defense mechanism.</title>
        <authorList>
            <person name="Chen T."/>
        </authorList>
    </citation>
    <scope>NUCLEOTIDE SEQUENCE</scope>
    <source>
        <strain evidence="7">Nanhai2018</strain>
        <tissue evidence="7">Muscle</tissue>
    </source>
</reference>
<dbReference type="CDD" id="cd00041">
    <property type="entry name" value="CUB"/>
    <property type="match status" value="5"/>
</dbReference>
<dbReference type="EMBL" id="JAIZAY010000016">
    <property type="protein sequence ID" value="KAJ8027086.1"/>
    <property type="molecule type" value="Genomic_DNA"/>
</dbReference>
<keyword evidence="2 3" id="KW-1015">Disulfide bond</keyword>
<dbReference type="Pfam" id="PF00059">
    <property type="entry name" value="Lectin_C"/>
    <property type="match status" value="1"/>
</dbReference>
<dbReference type="OrthoDB" id="6369184at2759"/>
<feature type="chain" id="PRO_5040346131" evidence="4">
    <location>
        <begin position="23"/>
        <end position="1058"/>
    </location>
</feature>
<dbReference type="AlphaFoldDB" id="A0A9Q0YSG8"/>
<feature type="disulfide bond" evidence="3">
    <location>
        <begin position="889"/>
        <end position="906"/>
    </location>
</feature>
<evidence type="ECO:0000256" key="1">
    <source>
        <dbReference type="ARBA" id="ARBA00022737"/>
    </source>
</evidence>
<feature type="domain" description="CUB" evidence="5">
    <location>
        <begin position="304"/>
        <end position="420"/>
    </location>
</feature>
<dbReference type="SUPFAM" id="SSF49854">
    <property type="entry name" value="Spermadhesin, CUB domain"/>
    <property type="match status" value="6"/>
</dbReference>
<accession>A0A9Q0YSG8</accession>
<dbReference type="Pfam" id="PF00431">
    <property type="entry name" value="CUB"/>
    <property type="match status" value="5"/>
</dbReference>
<dbReference type="CDD" id="cd00037">
    <property type="entry name" value="CLECT"/>
    <property type="match status" value="1"/>
</dbReference>
<evidence type="ECO:0000313" key="7">
    <source>
        <dbReference type="EMBL" id="KAJ8027086.1"/>
    </source>
</evidence>
<dbReference type="Gene3D" id="3.10.100.10">
    <property type="entry name" value="Mannose-Binding Protein A, subunit A"/>
    <property type="match status" value="1"/>
</dbReference>
<evidence type="ECO:0000256" key="2">
    <source>
        <dbReference type="ARBA" id="ARBA00023157"/>
    </source>
</evidence>
<dbReference type="PROSITE" id="PS50041">
    <property type="entry name" value="C_TYPE_LECTIN_2"/>
    <property type="match status" value="1"/>
</dbReference>
<feature type="domain" description="CUB" evidence="5">
    <location>
        <begin position="19"/>
        <end position="137"/>
    </location>
</feature>
<dbReference type="InterPro" id="IPR016187">
    <property type="entry name" value="CTDL_fold"/>
</dbReference>
<organism evidence="7 8">
    <name type="scientific">Holothuria leucospilota</name>
    <name type="common">Black long sea cucumber</name>
    <name type="synonym">Mertensiothuria leucospilota</name>
    <dbReference type="NCBI Taxonomy" id="206669"/>
    <lineage>
        <taxon>Eukaryota</taxon>
        <taxon>Metazoa</taxon>
        <taxon>Echinodermata</taxon>
        <taxon>Eleutherozoa</taxon>
        <taxon>Echinozoa</taxon>
        <taxon>Holothuroidea</taxon>
        <taxon>Aspidochirotacea</taxon>
        <taxon>Aspidochirotida</taxon>
        <taxon>Holothuriidae</taxon>
        <taxon>Holothuria</taxon>
    </lineage>
</organism>
<dbReference type="PANTHER" id="PTHR24251">
    <property type="entry name" value="OVOCHYMASE-RELATED"/>
    <property type="match status" value="1"/>
</dbReference>
<keyword evidence="1" id="KW-0677">Repeat</keyword>
<name>A0A9Q0YSG8_HOLLE</name>
<dbReference type="InterPro" id="IPR016186">
    <property type="entry name" value="C-type_lectin-like/link_sf"/>
</dbReference>
<feature type="domain" description="CUB" evidence="5">
    <location>
        <begin position="823"/>
        <end position="946"/>
    </location>
</feature>
<evidence type="ECO:0000259" key="6">
    <source>
        <dbReference type="PROSITE" id="PS50041"/>
    </source>
</evidence>
<evidence type="ECO:0000259" key="5">
    <source>
        <dbReference type="PROSITE" id="PS01180"/>
    </source>
</evidence>
<feature type="domain" description="C-type lectin" evidence="6">
    <location>
        <begin position="974"/>
        <end position="1058"/>
    </location>
</feature>
<feature type="domain" description="CUB" evidence="5">
    <location>
        <begin position="423"/>
        <end position="533"/>
    </location>
</feature>
<evidence type="ECO:0000256" key="3">
    <source>
        <dbReference type="PROSITE-ProRule" id="PRU00059"/>
    </source>
</evidence>
<dbReference type="InterPro" id="IPR001304">
    <property type="entry name" value="C-type_lectin-like"/>
</dbReference>